<evidence type="ECO:0000256" key="8">
    <source>
        <dbReference type="ARBA" id="ARBA00022771"/>
    </source>
</evidence>
<dbReference type="Pfam" id="PF01412">
    <property type="entry name" value="ArfGap"/>
    <property type="match status" value="1"/>
</dbReference>
<dbReference type="CTD" id="55738"/>
<evidence type="ECO:0000256" key="9">
    <source>
        <dbReference type="ARBA" id="ARBA00022833"/>
    </source>
</evidence>
<dbReference type="RefSeq" id="XP_032317460.1">
    <property type="nucleotide sequence ID" value="XM_032461569.1"/>
</dbReference>
<evidence type="ECO:0000256" key="14">
    <source>
        <dbReference type="ARBA" id="ARBA00058112"/>
    </source>
</evidence>
<dbReference type="GO" id="GO:0032012">
    <property type="term" value="P:regulation of ARF protein signal transduction"/>
    <property type="evidence" value="ECO:0007669"/>
    <property type="project" value="TreeGrafter"/>
</dbReference>
<feature type="domain" description="Arf-GAP" evidence="20">
    <location>
        <begin position="7"/>
        <end position="124"/>
    </location>
</feature>
<dbReference type="GO" id="GO:0000139">
    <property type="term" value="C:Golgi membrane"/>
    <property type="evidence" value="ECO:0007669"/>
    <property type="project" value="TreeGrafter"/>
</dbReference>
<dbReference type="PANTHER" id="PTHR46395">
    <property type="entry name" value="ADP-RIBOSYLATION FACTOR GTPASE-ACTIVATING PROTEIN 1"/>
    <property type="match status" value="1"/>
</dbReference>
<dbReference type="InterPro" id="IPR001164">
    <property type="entry name" value="ArfGAP_dom"/>
</dbReference>
<feature type="region of interest" description="Disordered" evidence="19">
    <location>
        <begin position="148"/>
        <end position="171"/>
    </location>
</feature>
<sequence>MASPRTRKVLKEVRVQDENNVCFECGAFNPQWVSVTYGIWICLECSGKHRGLGVHLSFVRSVTMDKWKDVELEKMKAGGNAKFREFLESQEDYDPRWSLQEKYSSKAAALFRDKVATLAEGREWSLESSPAQNWTPPQPRALLSTAHRAPGQLQSSTTASDKASEDWLSDGSCRGAQETRYVGFGNTAPPQKREDDFLNSAMSSLYSGWSSFTTGASRFASAAKEGATKFGSHASQKASELGHSLNDSVLKPAQEKGVGTRGWRDVTTFFSGKVEDTSDRLPEGQSYQNSGGDNSQNTIDQSFWEAFGTADPAKAHRSPSSDSWTCADASADKRSSDSWDVWGSGSASNNKNSDSGDGWEAWWGGGEGAAKATREGTAKATRKAAPPTADEVWDNQDW</sequence>
<dbReference type="PRINTS" id="PR00405">
    <property type="entry name" value="REVINTRACTNG"/>
</dbReference>
<keyword evidence="21" id="KW-1185">Reference proteome</keyword>
<evidence type="ECO:0000256" key="15">
    <source>
        <dbReference type="ARBA" id="ARBA00071258"/>
    </source>
</evidence>
<evidence type="ECO:0000256" key="19">
    <source>
        <dbReference type="SAM" id="MobiDB-lite"/>
    </source>
</evidence>
<keyword evidence="5" id="KW-0963">Cytoplasm</keyword>
<dbReference type="SUPFAM" id="SSF57863">
    <property type="entry name" value="ArfGap/RecO-like zinc finger"/>
    <property type="match status" value="1"/>
</dbReference>
<keyword evidence="3" id="KW-0813">Transport</keyword>
<dbReference type="GO" id="GO:0008270">
    <property type="term" value="F:zinc ion binding"/>
    <property type="evidence" value="ECO:0007669"/>
    <property type="project" value="UniProtKB-KW"/>
</dbReference>
<evidence type="ECO:0000256" key="12">
    <source>
        <dbReference type="ARBA" id="ARBA00022990"/>
    </source>
</evidence>
<feature type="compositionally biased region" description="Polar residues" evidence="19">
    <location>
        <begin position="152"/>
        <end position="161"/>
    </location>
</feature>
<evidence type="ECO:0000256" key="1">
    <source>
        <dbReference type="ARBA" id="ARBA00004496"/>
    </source>
</evidence>
<evidence type="ECO:0000256" key="6">
    <source>
        <dbReference type="ARBA" id="ARBA00022553"/>
    </source>
</evidence>
<dbReference type="PROSITE" id="PS50115">
    <property type="entry name" value="ARFGAP"/>
    <property type="match status" value="1"/>
</dbReference>
<dbReference type="InterPro" id="IPR038508">
    <property type="entry name" value="ArfGAP_dom_sf"/>
</dbReference>
<keyword evidence="13" id="KW-0333">Golgi apparatus</keyword>
<dbReference type="InterPro" id="IPR037278">
    <property type="entry name" value="ARFGAP/RecO"/>
</dbReference>
<organism evidence="21 22">
    <name type="scientific">Camelus ferus</name>
    <name type="common">Wild bactrian camel</name>
    <name type="synonym">Camelus bactrianus ferus</name>
    <dbReference type="NCBI Taxonomy" id="419612"/>
    <lineage>
        <taxon>Eukaryota</taxon>
        <taxon>Metazoa</taxon>
        <taxon>Chordata</taxon>
        <taxon>Craniata</taxon>
        <taxon>Vertebrata</taxon>
        <taxon>Euteleostomi</taxon>
        <taxon>Mammalia</taxon>
        <taxon>Eutheria</taxon>
        <taxon>Laurasiatheria</taxon>
        <taxon>Artiodactyla</taxon>
        <taxon>Tylopoda</taxon>
        <taxon>Camelidae</taxon>
        <taxon>Camelus</taxon>
    </lineage>
</organism>
<keyword evidence="8 18" id="KW-0863">Zinc-finger</keyword>
<dbReference type="PANTHER" id="PTHR46395:SF1">
    <property type="entry name" value="ADP-RIBOSYLATION FACTOR GTPASE-ACTIVATING PROTEIN 1"/>
    <property type="match status" value="1"/>
</dbReference>
<dbReference type="SMART" id="SM00105">
    <property type="entry name" value="ArfGap"/>
    <property type="match status" value="1"/>
</dbReference>
<evidence type="ECO:0000313" key="21">
    <source>
        <dbReference type="Proteomes" id="UP000694856"/>
    </source>
</evidence>
<comment type="subcellular location">
    <subcellularLocation>
        <location evidence="1">Cytoplasm</location>
    </subcellularLocation>
    <subcellularLocation>
        <location evidence="2">Golgi apparatus</location>
    </subcellularLocation>
</comment>
<feature type="compositionally biased region" description="Low complexity" evidence="19">
    <location>
        <begin position="338"/>
        <end position="362"/>
    </location>
</feature>
<reference evidence="22" key="1">
    <citation type="submission" date="2025-08" db="UniProtKB">
        <authorList>
            <consortium name="RefSeq"/>
        </authorList>
    </citation>
    <scope>IDENTIFICATION</scope>
    <source>
        <tissue evidence="22">Ear skin</tissue>
    </source>
</reference>
<keyword evidence="9" id="KW-0862">Zinc</keyword>
<keyword evidence="12" id="KW-0007">Acetylation</keyword>
<evidence type="ECO:0000256" key="11">
    <source>
        <dbReference type="ARBA" id="ARBA00022927"/>
    </source>
</evidence>
<dbReference type="GO" id="GO:0016192">
    <property type="term" value="P:vesicle-mediated transport"/>
    <property type="evidence" value="ECO:0007669"/>
    <property type="project" value="UniProtKB-KW"/>
</dbReference>
<protein>
    <recommendedName>
        <fullName evidence="15">ADP-ribosylation factor GTPase-activating protein 1</fullName>
    </recommendedName>
    <alternativeName>
        <fullName evidence="17">ADP-ribosylation factor 1 GTPase-activating protein</fullName>
    </alternativeName>
    <alternativeName>
        <fullName evidence="16">ARF1-directed GTPase-activating protein</fullName>
    </alternativeName>
</protein>
<evidence type="ECO:0000256" key="16">
    <source>
        <dbReference type="ARBA" id="ARBA00077418"/>
    </source>
</evidence>
<evidence type="ECO:0000313" key="22">
    <source>
        <dbReference type="RefSeq" id="XP_032317460.1"/>
    </source>
</evidence>
<dbReference type="GO" id="GO:0005096">
    <property type="term" value="F:GTPase activator activity"/>
    <property type="evidence" value="ECO:0007669"/>
    <property type="project" value="UniProtKB-KW"/>
</dbReference>
<dbReference type="Proteomes" id="UP000694856">
    <property type="component" value="Chromosome 19"/>
</dbReference>
<keyword evidence="6" id="KW-0597">Phosphoprotein</keyword>
<evidence type="ECO:0000256" key="4">
    <source>
        <dbReference type="ARBA" id="ARBA00022468"/>
    </source>
</evidence>
<dbReference type="Gene3D" id="1.10.220.150">
    <property type="entry name" value="Arf GTPase activating protein"/>
    <property type="match status" value="1"/>
</dbReference>
<evidence type="ECO:0000256" key="18">
    <source>
        <dbReference type="PROSITE-ProRule" id="PRU00288"/>
    </source>
</evidence>
<name>A0A8B8RJJ3_CAMFR</name>
<evidence type="ECO:0000256" key="10">
    <source>
        <dbReference type="ARBA" id="ARBA00022892"/>
    </source>
</evidence>
<keyword evidence="10" id="KW-0931">ER-Golgi transport</keyword>
<feature type="region of interest" description="Disordered" evidence="19">
    <location>
        <begin position="234"/>
        <end position="258"/>
    </location>
</feature>
<dbReference type="GO" id="GO:0015031">
    <property type="term" value="P:protein transport"/>
    <property type="evidence" value="ECO:0007669"/>
    <property type="project" value="UniProtKB-KW"/>
</dbReference>
<evidence type="ECO:0000259" key="20">
    <source>
        <dbReference type="PROSITE" id="PS50115"/>
    </source>
</evidence>
<evidence type="ECO:0000256" key="13">
    <source>
        <dbReference type="ARBA" id="ARBA00023034"/>
    </source>
</evidence>
<evidence type="ECO:0000256" key="3">
    <source>
        <dbReference type="ARBA" id="ARBA00022448"/>
    </source>
</evidence>
<keyword evidence="4" id="KW-0343">GTPase activation</keyword>
<gene>
    <name evidence="22" type="primary">ARFGAP1</name>
</gene>
<accession>A0A8B8RJJ3</accession>
<feature type="region of interest" description="Disordered" evidence="19">
    <location>
        <begin position="310"/>
        <end position="398"/>
    </location>
</feature>
<evidence type="ECO:0000256" key="17">
    <source>
        <dbReference type="ARBA" id="ARBA00081514"/>
    </source>
</evidence>
<dbReference type="FunFam" id="1.10.220.150:FF:000008">
    <property type="entry name" value="ADP-ribosylation factor GTPase activating protein 1"/>
    <property type="match status" value="1"/>
</dbReference>
<evidence type="ECO:0000256" key="2">
    <source>
        <dbReference type="ARBA" id="ARBA00004555"/>
    </source>
</evidence>
<keyword evidence="11" id="KW-0653">Protein transport</keyword>
<feature type="region of interest" description="Disordered" evidence="19">
    <location>
        <begin position="274"/>
        <end position="298"/>
    </location>
</feature>
<proteinExistence type="predicted"/>
<dbReference type="GeneID" id="102517332"/>
<dbReference type="CDD" id="cd08830">
    <property type="entry name" value="ArfGap_ArfGap1"/>
    <property type="match status" value="1"/>
</dbReference>
<evidence type="ECO:0000256" key="7">
    <source>
        <dbReference type="ARBA" id="ARBA00022723"/>
    </source>
</evidence>
<dbReference type="GO" id="GO:0030100">
    <property type="term" value="P:regulation of endocytosis"/>
    <property type="evidence" value="ECO:0007669"/>
    <property type="project" value="TreeGrafter"/>
</dbReference>
<feature type="compositionally biased region" description="Polar residues" evidence="19">
    <location>
        <begin position="285"/>
        <end position="298"/>
    </location>
</feature>
<evidence type="ECO:0000256" key="5">
    <source>
        <dbReference type="ARBA" id="ARBA00022490"/>
    </source>
</evidence>
<dbReference type="AlphaFoldDB" id="A0A8B8RJJ3"/>
<keyword evidence="7" id="KW-0479">Metal-binding</keyword>
<comment type="function">
    <text evidence="14">GTPase-activating protein (GAP) for the ADP ribosylation factor 1 (ARF1). Involved in membrane trafficking and /or vesicle transport. Promotes hydrolysis of the ARF1-bound GTP and thus, is required for the dissociation of coat proteins from Golgi-derived membranes and vesicles, a prerequisite for vesicle's fusion with target compartment. Probably regulates ARF1-mediated transport via its interaction with the KDELR proteins and TMED2. Overexpression induces the redistribution of the entire Golgi complex to the endoplasmic reticulum, as when ARF1 is deactivated. Its activity is stimulated by phosphoinosides and inhibited by phosphatidylcholine.</text>
</comment>